<sequence>MTQPRPGSEPSSRPALIDPYDEGDMRHWAEKLSVTVEQLREAVAQAGPRPEQVGEYLLRMRADDHRVP</sequence>
<evidence type="ECO:0000256" key="1">
    <source>
        <dbReference type="SAM" id="MobiDB-lite"/>
    </source>
</evidence>
<dbReference type="KEGG" id="pbh:AAW51_0032"/>
<organism evidence="2 3">
    <name type="scientific">Caldimonas brevitalea</name>
    <dbReference type="NCBI Taxonomy" id="413882"/>
    <lineage>
        <taxon>Bacteria</taxon>
        <taxon>Pseudomonadati</taxon>
        <taxon>Pseudomonadota</taxon>
        <taxon>Betaproteobacteria</taxon>
        <taxon>Burkholderiales</taxon>
        <taxon>Sphaerotilaceae</taxon>
        <taxon>Caldimonas</taxon>
    </lineage>
</organism>
<proteinExistence type="predicted"/>
<dbReference type="STRING" id="413882.AAW51_0032"/>
<dbReference type="AlphaFoldDB" id="A0A0G3BFH6"/>
<evidence type="ECO:0008006" key="4">
    <source>
        <dbReference type="Google" id="ProtNLM"/>
    </source>
</evidence>
<evidence type="ECO:0000313" key="3">
    <source>
        <dbReference type="Proteomes" id="UP000035352"/>
    </source>
</evidence>
<dbReference type="Pfam" id="PF12244">
    <property type="entry name" value="DUF3606"/>
    <property type="match status" value="1"/>
</dbReference>
<dbReference type="EMBL" id="CP011371">
    <property type="protein sequence ID" value="AKJ26723.1"/>
    <property type="molecule type" value="Genomic_DNA"/>
</dbReference>
<dbReference type="InterPro" id="IPR022037">
    <property type="entry name" value="DUF3606"/>
</dbReference>
<protein>
    <recommendedName>
        <fullName evidence="4">DUF3606 domain-containing protein</fullName>
    </recommendedName>
</protein>
<feature type="region of interest" description="Disordered" evidence="1">
    <location>
        <begin position="1"/>
        <end position="20"/>
    </location>
</feature>
<gene>
    <name evidence="2" type="ORF">AAW51_0032</name>
</gene>
<dbReference type="RefSeq" id="WP_047192999.1">
    <property type="nucleotide sequence ID" value="NZ_CP011371.1"/>
</dbReference>
<accession>A0A0G3BFH6</accession>
<name>A0A0G3BFH6_9BURK</name>
<feature type="compositionally biased region" description="Polar residues" evidence="1">
    <location>
        <begin position="1"/>
        <end position="11"/>
    </location>
</feature>
<keyword evidence="3" id="KW-1185">Reference proteome</keyword>
<evidence type="ECO:0000313" key="2">
    <source>
        <dbReference type="EMBL" id="AKJ26723.1"/>
    </source>
</evidence>
<reference evidence="2 3" key="1">
    <citation type="submission" date="2015-05" db="EMBL/GenBank/DDBJ databases">
        <authorList>
            <person name="Tang B."/>
            <person name="Yu Y."/>
        </authorList>
    </citation>
    <scope>NUCLEOTIDE SEQUENCE [LARGE SCALE GENOMIC DNA]</scope>
    <source>
        <strain evidence="2 3">DSM 7029</strain>
    </source>
</reference>
<dbReference type="Proteomes" id="UP000035352">
    <property type="component" value="Chromosome"/>
</dbReference>